<dbReference type="Gene3D" id="2.160.10.10">
    <property type="entry name" value="Hexapeptide repeat proteins"/>
    <property type="match status" value="2"/>
</dbReference>
<dbReference type="Proteomes" id="UP001597534">
    <property type="component" value="Unassembled WGS sequence"/>
</dbReference>
<accession>A0ABW5YJB1</accession>
<gene>
    <name evidence="1" type="ORF">ACFS5J_03345</name>
</gene>
<comment type="caution">
    <text evidence="1">The sequence shown here is derived from an EMBL/GenBank/DDBJ whole genome shotgun (WGS) entry which is preliminary data.</text>
</comment>
<keyword evidence="1" id="KW-0012">Acyltransferase</keyword>
<name>A0ABW5YJB1_9FLAO</name>
<protein>
    <submittedName>
        <fullName evidence="1">Acyltransferase</fullName>
    </submittedName>
</protein>
<dbReference type="PANTHER" id="PTHR23416">
    <property type="entry name" value="SIALIC ACID SYNTHASE-RELATED"/>
    <property type="match status" value="1"/>
</dbReference>
<dbReference type="RefSeq" id="WP_379810575.1">
    <property type="nucleotide sequence ID" value="NZ_JBHUPC010000010.1"/>
</dbReference>
<dbReference type="InterPro" id="IPR051159">
    <property type="entry name" value="Hexapeptide_acetyltransf"/>
</dbReference>
<keyword evidence="2" id="KW-1185">Reference proteome</keyword>
<evidence type="ECO:0000313" key="1">
    <source>
        <dbReference type="EMBL" id="MFD2891045.1"/>
    </source>
</evidence>
<reference evidence="2" key="1">
    <citation type="journal article" date="2019" name="Int. J. Syst. Evol. Microbiol.">
        <title>The Global Catalogue of Microorganisms (GCM) 10K type strain sequencing project: providing services to taxonomists for standard genome sequencing and annotation.</title>
        <authorList>
            <consortium name="The Broad Institute Genomics Platform"/>
            <consortium name="The Broad Institute Genome Sequencing Center for Infectious Disease"/>
            <person name="Wu L."/>
            <person name="Ma J."/>
        </authorList>
    </citation>
    <scope>NUCLEOTIDE SEQUENCE [LARGE SCALE GENOMIC DNA]</scope>
    <source>
        <strain evidence="2">KCTC 22671</strain>
    </source>
</reference>
<sequence length="269" mass="29969">MTNTKETATILADEIIIGEGTIIEPTVVIRGINGNAKRIVIGDNCYIGHNVQIICDDFEIGDYSKIQHDCNIHGYKPCKIGHNLWMGQFSIIDSIGGCTIGDNCGVGAHSQLWSHIKYGDTLEGCRFLMEKPLNVGNDVWFVGHCIVSPVNVQDKAMAMVGSVITKDMEYNTIYAGSPAKSISDKVGYQFNNVSIDEKYDKMLEYLKEWNGDKDSIKIIKDVSEIDLADEKVTYFNVSERTYTKRKSAAEISFMKFLLPAKGKFTPSKN</sequence>
<dbReference type="CDD" id="cd00208">
    <property type="entry name" value="LbetaH"/>
    <property type="match status" value="1"/>
</dbReference>
<proteinExistence type="predicted"/>
<dbReference type="GO" id="GO:0016746">
    <property type="term" value="F:acyltransferase activity"/>
    <property type="evidence" value="ECO:0007669"/>
    <property type="project" value="UniProtKB-KW"/>
</dbReference>
<dbReference type="SUPFAM" id="SSF51161">
    <property type="entry name" value="Trimeric LpxA-like enzymes"/>
    <property type="match status" value="1"/>
</dbReference>
<evidence type="ECO:0000313" key="2">
    <source>
        <dbReference type="Proteomes" id="UP001597534"/>
    </source>
</evidence>
<dbReference type="EMBL" id="JBHUPC010000010">
    <property type="protein sequence ID" value="MFD2891045.1"/>
    <property type="molecule type" value="Genomic_DNA"/>
</dbReference>
<dbReference type="InterPro" id="IPR011004">
    <property type="entry name" value="Trimer_LpxA-like_sf"/>
</dbReference>
<organism evidence="1 2">
    <name type="scientific">Flavobacterium chuncheonense</name>
    <dbReference type="NCBI Taxonomy" id="2026653"/>
    <lineage>
        <taxon>Bacteria</taxon>
        <taxon>Pseudomonadati</taxon>
        <taxon>Bacteroidota</taxon>
        <taxon>Flavobacteriia</taxon>
        <taxon>Flavobacteriales</taxon>
        <taxon>Flavobacteriaceae</taxon>
        <taxon>Flavobacterium</taxon>
    </lineage>
</organism>
<keyword evidence="1" id="KW-0808">Transferase</keyword>